<comment type="pathway">
    <text evidence="2 13">Amino-acid degradation; L-lysine degradation via saccharopine pathway; glutaryl-CoA from L-lysine: step 6/6.</text>
</comment>
<evidence type="ECO:0000256" key="11">
    <source>
        <dbReference type="ARBA" id="ARBA00052761"/>
    </source>
</evidence>
<dbReference type="GO" id="GO:0006099">
    <property type="term" value="P:tricarboxylic acid cycle"/>
    <property type="evidence" value="ECO:0007669"/>
    <property type="project" value="UniProtKB-UniRule"/>
</dbReference>
<evidence type="ECO:0000256" key="9">
    <source>
        <dbReference type="ARBA" id="ARBA00022990"/>
    </source>
</evidence>
<evidence type="ECO:0000256" key="5">
    <source>
        <dbReference type="ARBA" id="ARBA00019511"/>
    </source>
</evidence>
<dbReference type="AlphaFoldDB" id="A0A0H3GLJ0"/>
<dbReference type="Pfam" id="PF00364">
    <property type="entry name" value="Biotin_lipoyl"/>
    <property type="match status" value="1"/>
</dbReference>
<dbReference type="PATRIC" id="fig|1125630.4.peg.1529"/>
<dbReference type="GO" id="GO:0045252">
    <property type="term" value="C:oxoglutarate dehydrogenase complex"/>
    <property type="evidence" value="ECO:0007669"/>
    <property type="project" value="UniProtKB-UniRule"/>
</dbReference>
<dbReference type="InterPro" id="IPR050537">
    <property type="entry name" value="2-oxoacid_dehydrogenase"/>
</dbReference>
<evidence type="ECO:0000313" key="18">
    <source>
        <dbReference type="Proteomes" id="UP000007841"/>
    </source>
</evidence>
<dbReference type="FunFam" id="4.10.320.10:FF:000001">
    <property type="entry name" value="Dihydrolipoyllysine-residue succinyltransferase component of 2-oxoglutarate dehydrogenase complex"/>
    <property type="match status" value="1"/>
</dbReference>
<gene>
    <name evidence="17" type="ordered locus">KPHS_15700</name>
</gene>
<dbReference type="SUPFAM" id="SSF47005">
    <property type="entry name" value="Peripheral subunit-binding domain of 2-oxo acid dehydrogenase complex"/>
    <property type="match status" value="1"/>
</dbReference>
<dbReference type="STRING" id="1125630.KPHS_15700"/>
<feature type="domain" description="Peripheral subunit-binding (PSBD)" evidence="16">
    <location>
        <begin position="113"/>
        <end position="150"/>
    </location>
</feature>
<evidence type="ECO:0000256" key="10">
    <source>
        <dbReference type="ARBA" id="ARBA00023315"/>
    </source>
</evidence>
<dbReference type="HOGENOM" id="CLU_016733_0_0_6"/>
<dbReference type="InterPro" id="IPR003016">
    <property type="entry name" value="2-oxoA_DH_lipoyl-BS"/>
</dbReference>
<proteinExistence type="inferred from homology"/>
<evidence type="ECO:0000256" key="7">
    <source>
        <dbReference type="ARBA" id="ARBA00022679"/>
    </source>
</evidence>
<feature type="region of interest" description="Disordered" evidence="14">
    <location>
        <begin position="79"/>
        <end position="111"/>
    </location>
</feature>
<dbReference type="PANTHER" id="PTHR43416:SF5">
    <property type="entry name" value="DIHYDROLIPOYLLYSINE-RESIDUE SUCCINYLTRANSFERASE COMPONENT OF 2-OXOGLUTARATE DEHYDROGENASE COMPLEX, MITOCHONDRIAL"/>
    <property type="match status" value="1"/>
</dbReference>
<feature type="domain" description="Lipoyl-binding" evidence="15">
    <location>
        <begin position="3"/>
        <end position="78"/>
    </location>
</feature>
<reference evidence="17 18" key="1">
    <citation type="journal article" date="2012" name="J. Bacteriol.">
        <title>Complete genome sequence of Klebsiella pneumoniae subsp. pneumoniae HS11286, a multidrug-resistant strain isolated from human sputum.</title>
        <authorList>
            <person name="Liu P."/>
            <person name="Li P."/>
            <person name="Jiang X."/>
            <person name="Bi D."/>
            <person name="Xie Y."/>
            <person name="Tai C."/>
            <person name="Deng Z."/>
            <person name="Rajakumar K."/>
            <person name="Ou H.Y."/>
        </authorList>
    </citation>
    <scope>NUCLEOTIDE SEQUENCE [LARGE SCALE GENOMIC DNA]</scope>
    <source>
        <strain evidence="17 18">HS11286</strain>
    </source>
</reference>
<dbReference type="InterPro" id="IPR000089">
    <property type="entry name" value="Biotin_lipoyl"/>
</dbReference>
<keyword evidence="8 13" id="KW-0450">Lipoyl</keyword>
<dbReference type="InterPro" id="IPR004167">
    <property type="entry name" value="PSBD"/>
</dbReference>
<dbReference type="FunFam" id="2.40.50.100:FF:000015">
    <property type="entry name" value="Dihydrolipoyllysine-residue succinyltransferase component of 2-oxoglutarate dehydrogenase complex"/>
    <property type="match status" value="1"/>
</dbReference>
<keyword evidence="9" id="KW-0007">Acetylation</keyword>
<dbReference type="NCBIfam" id="NF004309">
    <property type="entry name" value="PRK05704.1"/>
    <property type="match status" value="1"/>
</dbReference>
<dbReference type="FunFam" id="3.30.559.10:FF:000005">
    <property type="entry name" value="Dihydrolipoyllysine-residue succinyltransferase component of 2-oxoglutarate dehydrogenase complex"/>
    <property type="match status" value="1"/>
</dbReference>
<dbReference type="KEGG" id="kpm:KPHS_15700"/>
<evidence type="ECO:0000256" key="4">
    <source>
        <dbReference type="ARBA" id="ARBA00012945"/>
    </source>
</evidence>
<dbReference type="NCBIfam" id="TIGR01347">
    <property type="entry name" value="sucB"/>
    <property type="match status" value="1"/>
</dbReference>
<evidence type="ECO:0000256" key="8">
    <source>
        <dbReference type="ARBA" id="ARBA00022823"/>
    </source>
</evidence>
<dbReference type="PROSITE" id="PS00189">
    <property type="entry name" value="LIPOYL"/>
    <property type="match status" value="1"/>
</dbReference>
<dbReference type="EC" id="2.3.1.61" evidence="4 13"/>
<evidence type="ECO:0000313" key="17">
    <source>
        <dbReference type="EMBL" id="AEW60268.1"/>
    </source>
</evidence>
<keyword evidence="18" id="KW-1185">Reference proteome</keyword>
<dbReference type="InterPro" id="IPR006255">
    <property type="entry name" value="SucB"/>
</dbReference>
<dbReference type="PROSITE" id="PS51826">
    <property type="entry name" value="PSBD"/>
    <property type="match status" value="1"/>
</dbReference>
<feature type="compositionally biased region" description="Polar residues" evidence="14">
    <location>
        <begin position="97"/>
        <end position="111"/>
    </location>
</feature>
<dbReference type="Proteomes" id="UP000007841">
    <property type="component" value="Chromosome"/>
</dbReference>
<dbReference type="Gene3D" id="4.10.320.10">
    <property type="entry name" value="E3-binding domain"/>
    <property type="match status" value="1"/>
</dbReference>
<name>A0A0H3GLJ0_KLEPH</name>
<dbReference type="EMBL" id="CP003200">
    <property type="protein sequence ID" value="AEW60268.1"/>
    <property type="molecule type" value="Genomic_DNA"/>
</dbReference>
<sequence>MSSVDILVPDLPESVADATVATWHKKPGDAVVRDEVLVEIETDKVVLEVPASADGILDAVLEDEGATVLSRQILGRLREGNSAGKESSEKADAKASTPAQRQQASLEEQNNDALSPAIRRLLAEHNLDPAAIKGTGVGGRLTREDVEKHLAKAPAPAEAKAPAAAPAAAPAPQLGHRSEKRVPMTRLRKRVAERLLEAKNSTAMLTTFNEVNMKPIMDLRKQYGEAFEKRHGIRLGFMSFYVKAVVEALKRYPEVNASIDGDDVVYHNYFDVSMAVSTPRGLVTPVLRDVDLLGMADIEKNIKELAVKGRDGKLTVDDLTGGNFTITNGGVFGSLMSTPIINPPQSAILGMHAIKDRPMAVNGKVEILPMMYLALSYDHRLIDGRESVGFLVAIKELLEDPTRLLLDV</sequence>
<dbReference type="SUPFAM" id="SSF51230">
    <property type="entry name" value="Single hybrid motif"/>
    <property type="match status" value="1"/>
</dbReference>
<feature type="region of interest" description="Disordered" evidence="14">
    <location>
        <begin position="154"/>
        <end position="181"/>
    </location>
</feature>
<dbReference type="SUPFAM" id="SSF52777">
    <property type="entry name" value="CoA-dependent acyltransferases"/>
    <property type="match status" value="1"/>
</dbReference>
<comment type="function">
    <text evidence="1 13">E2 component of the 2-oxoglutarate dehydrogenase (OGDH) complex which catalyzes the second step in the conversion of 2-oxoglutarate to succinyl-CoA and CO(2).</text>
</comment>
<evidence type="ECO:0000256" key="13">
    <source>
        <dbReference type="RuleBase" id="RU361138"/>
    </source>
</evidence>
<keyword evidence="6 13" id="KW-0816">Tricarboxylic acid cycle</keyword>
<keyword evidence="7 13" id="KW-0808">Transferase</keyword>
<dbReference type="InterPro" id="IPR023213">
    <property type="entry name" value="CAT-like_dom_sf"/>
</dbReference>
<comment type="catalytic activity">
    <reaction evidence="11 13">
        <text>N(6)-[(R)-dihydrolipoyl]-L-lysyl-[protein] + succinyl-CoA = N(6)-[(R)-S(8)-succinyldihydrolipoyl]-L-lysyl-[protein] + CoA</text>
        <dbReference type="Rhea" id="RHEA:15213"/>
        <dbReference type="Rhea" id="RHEA-COMP:10475"/>
        <dbReference type="Rhea" id="RHEA-COMP:20092"/>
        <dbReference type="ChEBI" id="CHEBI:57287"/>
        <dbReference type="ChEBI" id="CHEBI:57292"/>
        <dbReference type="ChEBI" id="CHEBI:83100"/>
        <dbReference type="ChEBI" id="CHEBI:83120"/>
        <dbReference type="EC" id="2.3.1.61"/>
    </reaction>
</comment>
<evidence type="ECO:0000256" key="2">
    <source>
        <dbReference type="ARBA" id="ARBA00005145"/>
    </source>
</evidence>
<organism evidence="17 18">
    <name type="scientific">Klebsiella pneumoniae subsp. pneumoniae (strain HS11286)</name>
    <dbReference type="NCBI Taxonomy" id="1125630"/>
    <lineage>
        <taxon>Bacteria</taxon>
        <taxon>Pseudomonadati</taxon>
        <taxon>Pseudomonadota</taxon>
        <taxon>Gammaproteobacteria</taxon>
        <taxon>Enterobacterales</taxon>
        <taxon>Enterobacteriaceae</taxon>
        <taxon>Klebsiella/Raoultella group</taxon>
        <taxon>Klebsiella</taxon>
        <taxon>Klebsiella pneumoniae complex</taxon>
    </lineage>
</organism>
<accession>A0A0H3GLJ0</accession>
<evidence type="ECO:0000259" key="15">
    <source>
        <dbReference type="PROSITE" id="PS50968"/>
    </source>
</evidence>
<dbReference type="Gene3D" id="2.40.50.100">
    <property type="match status" value="1"/>
</dbReference>
<keyword evidence="10 13" id="KW-0012">Acyltransferase</keyword>
<dbReference type="Pfam" id="PF00198">
    <property type="entry name" value="2-oxoacid_dh"/>
    <property type="match status" value="1"/>
</dbReference>
<dbReference type="GO" id="GO:0005829">
    <property type="term" value="C:cytosol"/>
    <property type="evidence" value="ECO:0007669"/>
    <property type="project" value="TreeGrafter"/>
</dbReference>
<comment type="similarity">
    <text evidence="3 13">Belongs to the 2-oxoacid dehydrogenase family.</text>
</comment>
<protein>
    <recommendedName>
        <fullName evidence="5 13">Dihydrolipoyllysine-residue succinyltransferase component of 2-oxoglutarate dehydrogenase complex</fullName>
        <ecNumber evidence="4 13">2.3.1.61</ecNumber>
    </recommendedName>
    <alternativeName>
        <fullName evidence="13">2-oxoglutarate dehydrogenase complex component E2</fullName>
    </alternativeName>
</protein>
<dbReference type="RefSeq" id="WP_004142209.1">
    <property type="nucleotide sequence ID" value="NC_016845.1"/>
</dbReference>
<evidence type="ECO:0000256" key="3">
    <source>
        <dbReference type="ARBA" id="ARBA00007317"/>
    </source>
</evidence>
<comment type="cofactor">
    <cofactor evidence="13">
        <name>(R)-lipoate</name>
        <dbReference type="ChEBI" id="CHEBI:83088"/>
    </cofactor>
    <text evidence="13">Binds 1 lipoyl cofactor covalently.</text>
</comment>
<dbReference type="InterPro" id="IPR001078">
    <property type="entry name" value="2-oxoacid_DH_actylTfrase"/>
</dbReference>
<evidence type="ECO:0000256" key="1">
    <source>
        <dbReference type="ARBA" id="ARBA00004052"/>
    </source>
</evidence>
<dbReference type="InterPro" id="IPR011053">
    <property type="entry name" value="Single_hybrid_motif"/>
</dbReference>
<dbReference type="Gene3D" id="3.30.559.10">
    <property type="entry name" value="Chloramphenicol acetyltransferase-like domain"/>
    <property type="match status" value="1"/>
</dbReference>
<dbReference type="GeneID" id="11846578"/>
<feature type="compositionally biased region" description="Low complexity" evidence="14">
    <location>
        <begin position="154"/>
        <end position="172"/>
    </location>
</feature>
<evidence type="ECO:0000256" key="14">
    <source>
        <dbReference type="SAM" id="MobiDB-lite"/>
    </source>
</evidence>
<dbReference type="PROSITE" id="PS50968">
    <property type="entry name" value="BIOTINYL_LIPOYL"/>
    <property type="match status" value="1"/>
</dbReference>
<dbReference type="Pfam" id="PF02817">
    <property type="entry name" value="E3_binding"/>
    <property type="match status" value="1"/>
</dbReference>
<evidence type="ECO:0000256" key="12">
    <source>
        <dbReference type="ARBA" id="ARBA00064854"/>
    </source>
</evidence>
<evidence type="ECO:0000259" key="16">
    <source>
        <dbReference type="PROSITE" id="PS51826"/>
    </source>
</evidence>
<dbReference type="RefSeq" id="YP_005225870.1">
    <property type="nucleotide sequence ID" value="NC_016845.1"/>
</dbReference>
<dbReference type="UniPathway" id="UPA00868">
    <property type="reaction ID" value="UER00840"/>
</dbReference>
<dbReference type="InterPro" id="IPR036625">
    <property type="entry name" value="E3-bd_dom_sf"/>
</dbReference>
<dbReference type="PANTHER" id="PTHR43416">
    <property type="entry name" value="DIHYDROLIPOYLLYSINE-RESIDUE SUCCINYLTRANSFERASE COMPONENT OF 2-OXOGLUTARATE DEHYDROGENASE COMPLEX, MITOCHONDRIAL-RELATED"/>
    <property type="match status" value="1"/>
</dbReference>
<comment type="subunit">
    <text evidence="12">Forms a 24-polypeptide structural core with octahedral symmetry. Part of the 2-oxoglutarate dehydrogenase (OGDH) complex composed of E1 (2-oxoglutarate dehydrogenase), E2 (dihydrolipoamide succinyltransferase) and E3 (dihydrolipoamide dehydrogenase); the complex contains multiple copies of the three enzymatic components (E1, E2 and E3). Interacts with SucA (via N-terminus), the E1 component of OGDH complex.</text>
</comment>
<dbReference type="CDD" id="cd06849">
    <property type="entry name" value="lipoyl_domain"/>
    <property type="match status" value="1"/>
</dbReference>
<dbReference type="GO" id="GO:0004149">
    <property type="term" value="F:dihydrolipoyllysine-residue succinyltransferase activity"/>
    <property type="evidence" value="ECO:0007669"/>
    <property type="project" value="UniProtKB-UniRule"/>
</dbReference>
<evidence type="ECO:0000256" key="6">
    <source>
        <dbReference type="ARBA" id="ARBA00022532"/>
    </source>
</evidence>
<dbReference type="GO" id="GO:0033512">
    <property type="term" value="P:L-lysine catabolic process to acetyl-CoA via saccharopine"/>
    <property type="evidence" value="ECO:0007669"/>
    <property type="project" value="UniProtKB-UniRule"/>
</dbReference>